<dbReference type="EMBL" id="UINC01025858">
    <property type="protein sequence ID" value="SVB02235.1"/>
    <property type="molecule type" value="Genomic_DNA"/>
</dbReference>
<organism evidence="1">
    <name type="scientific">marine metagenome</name>
    <dbReference type="NCBI Taxonomy" id="408172"/>
    <lineage>
        <taxon>unclassified sequences</taxon>
        <taxon>metagenomes</taxon>
        <taxon>ecological metagenomes</taxon>
    </lineage>
</organism>
<reference evidence="1" key="1">
    <citation type="submission" date="2018-05" db="EMBL/GenBank/DDBJ databases">
        <authorList>
            <person name="Lanie J.A."/>
            <person name="Ng W.-L."/>
            <person name="Kazmierczak K.M."/>
            <person name="Andrzejewski T.M."/>
            <person name="Davidsen T.M."/>
            <person name="Wayne K.J."/>
            <person name="Tettelin H."/>
            <person name="Glass J.I."/>
            <person name="Rusch D."/>
            <person name="Podicherti R."/>
            <person name="Tsui H.-C.T."/>
            <person name="Winkler M.E."/>
        </authorList>
    </citation>
    <scope>NUCLEOTIDE SEQUENCE</scope>
</reference>
<accession>A0A382AKX7</accession>
<gene>
    <name evidence="1" type="ORF">METZ01_LOCUS155089</name>
</gene>
<feature type="non-terminal residue" evidence="1">
    <location>
        <position position="1"/>
    </location>
</feature>
<name>A0A382AKX7_9ZZZZ</name>
<evidence type="ECO:0000313" key="1">
    <source>
        <dbReference type="EMBL" id="SVB02235.1"/>
    </source>
</evidence>
<dbReference type="Pfam" id="PF11746">
    <property type="entry name" value="DUF3303"/>
    <property type="match status" value="1"/>
</dbReference>
<proteinExistence type="predicted"/>
<protein>
    <recommendedName>
        <fullName evidence="2">DUF3303 domain-containing protein</fullName>
    </recommendedName>
</protein>
<sequence length="97" mass="10492">VLFHITHHHDETTCPAHDEAVVAETFGAVLGTLKENVNEVIGAWVDPPGHDFFFVVDADDAGQIFTGLFPIVSAGTAKVQPVGDYVAMMKVREQMNA</sequence>
<dbReference type="AlphaFoldDB" id="A0A382AKX7"/>
<dbReference type="InterPro" id="IPR021734">
    <property type="entry name" value="DUF3303"/>
</dbReference>
<evidence type="ECO:0008006" key="2">
    <source>
        <dbReference type="Google" id="ProtNLM"/>
    </source>
</evidence>